<gene>
    <name evidence="1" type="ORF">Kpho01_61050</name>
</gene>
<comment type="caution">
    <text evidence="1">The sequence shown here is derived from an EMBL/GenBank/DDBJ whole genome shotgun (WGS) entry which is preliminary data.</text>
</comment>
<proteinExistence type="predicted"/>
<dbReference type="Proteomes" id="UP001165143">
    <property type="component" value="Unassembled WGS sequence"/>
</dbReference>
<evidence type="ECO:0000313" key="1">
    <source>
        <dbReference type="EMBL" id="GLW58094.1"/>
    </source>
</evidence>
<name>A0A9W6URA6_9ACTN</name>
<dbReference type="EMBL" id="BSRX01000047">
    <property type="protein sequence ID" value="GLW58094.1"/>
    <property type="molecule type" value="Genomic_DNA"/>
</dbReference>
<dbReference type="AlphaFoldDB" id="A0A9W6URA6"/>
<reference evidence="1" key="1">
    <citation type="submission" date="2023-02" db="EMBL/GenBank/DDBJ databases">
        <title>Kitasatospora phosalacinea NBRC 14362.</title>
        <authorList>
            <person name="Ichikawa N."/>
            <person name="Sato H."/>
            <person name="Tonouchi N."/>
        </authorList>
    </citation>
    <scope>NUCLEOTIDE SEQUENCE</scope>
    <source>
        <strain evidence="1">NBRC 14362</strain>
    </source>
</reference>
<dbReference type="OrthoDB" id="4350611at2"/>
<dbReference type="RefSeq" id="WP_158715122.1">
    <property type="nucleotide sequence ID" value="NZ_BSRX01000047.1"/>
</dbReference>
<protein>
    <submittedName>
        <fullName evidence="1">Uncharacterized protein</fullName>
    </submittedName>
</protein>
<accession>A0A9W6URA6</accession>
<sequence>MHMPGRVPGVGGGFHPEPATASHTVVQEDTVNATLTRRPAPAPTVGAAALARHIVRATTRTAPKAWTTAEERLADEVAELTGTDPQMWQVTDLDDSATRRRLLNQGADAIINTAPADLVEPTEPGDDWSEMEAEIANEAATDAAAETAAATRTRVTKRADHRDRVRELALEVYTPVELAAFGDDPMDAWGRDVRDVVESWSPFRKDRSGRDPRGCYVIRCRDGIRRYPDGSLAD</sequence>
<organism evidence="1 2">
    <name type="scientific">Kitasatospora phosalacinea</name>
    <dbReference type="NCBI Taxonomy" id="2065"/>
    <lineage>
        <taxon>Bacteria</taxon>
        <taxon>Bacillati</taxon>
        <taxon>Actinomycetota</taxon>
        <taxon>Actinomycetes</taxon>
        <taxon>Kitasatosporales</taxon>
        <taxon>Streptomycetaceae</taxon>
        <taxon>Kitasatospora</taxon>
    </lineage>
</organism>
<evidence type="ECO:0000313" key="2">
    <source>
        <dbReference type="Proteomes" id="UP001165143"/>
    </source>
</evidence>